<feature type="region of interest" description="Disordered" evidence="2">
    <location>
        <begin position="125"/>
        <end position="180"/>
    </location>
</feature>
<evidence type="ECO:0000313" key="5">
    <source>
        <dbReference type="Proteomes" id="UP000467841"/>
    </source>
</evidence>
<dbReference type="Pfam" id="PF00098">
    <property type="entry name" value="zf-CCHC"/>
    <property type="match status" value="1"/>
</dbReference>
<dbReference type="EMBL" id="CACVBM020001073">
    <property type="protein sequence ID" value="CAA7028755.1"/>
    <property type="molecule type" value="Genomic_DNA"/>
</dbReference>
<proteinExistence type="predicted"/>
<dbReference type="PROSITE" id="PS50158">
    <property type="entry name" value="ZF_CCHC"/>
    <property type="match status" value="1"/>
</dbReference>
<evidence type="ECO:0000259" key="3">
    <source>
        <dbReference type="PROSITE" id="PS50158"/>
    </source>
</evidence>
<dbReference type="InterPro" id="IPR001878">
    <property type="entry name" value="Znf_CCHC"/>
</dbReference>
<keyword evidence="1" id="KW-0479">Metal-binding</keyword>
<evidence type="ECO:0000313" key="4">
    <source>
        <dbReference type="EMBL" id="CAA7028755.1"/>
    </source>
</evidence>
<dbReference type="InterPro" id="IPR054722">
    <property type="entry name" value="PolX-like_BBD"/>
</dbReference>
<dbReference type="OrthoDB" id="6776856at2759"/>
<dbReference type="Pfam" id="PF22936">
    <property type="entry name" value="Pol_BBD"/>
    <property type="match status" value="1"/>
</dbReference>
<feature type="region of interest" description="Disordered" evidence="2">
    <location>
        <begin position="1"/>
        <end position="30"/>
    </location>
</feature>
<feature type="domain" description="CCHC-type" evidence="3">
    <location>
        <begin position="196"/>
        <end position="211"/>
    </location>
</feature>
<feature type="compositionally biased region" description="Basic residues" evidence="2">
    <location>
        <begin position="155"/>
        <end position="172"/>
    </location>
</feature>
<dbReference type="PANTHER" id="PTHR47481:SF31">
    <property type="entry name" value="OS01G0873500 PROTEIN"/>
    <property type="match status" value="1"/>
</dbReference>
<evidence type="ECO:0000256" key="1">
    <source>
        <dbReference type="PROSITE-ProRule" id="PRU00047"/>
    </source>
</evidence>
<comment type="caution">
    <text evidence="4">The sequence shown here is derived from an EMBL/GenBank/DDBJ whole genome shotgun (WGS) entry which is preliminary data.</text>
</comment>
<dbReference type="SUPFAM" id="SSF57756">
    <property type="entry name" value="Retrovirus zinc finger-like domains"/>
    <property type="match status" value="1"/>
</dbReference>
<name>A0A6D2IUX6_9BRAS</name>
<dbReference type="Pfam" id="PF14223">
    <property type="entry name" value="Retrotran_gag_2"/>
    <property type="match status" value="1"/>
</dbReference>
<dbReference type="GO" id="GO:0008270">
    <property type="term" value="F:zinc ion binding"/>
    <property type="evidence" value="ECO:0007669"/>
    <property type="project" value="UniProtKB-KW"/>
</dbReference>
<sequence>MSNEKKEVVESSGSRIAETNLKEGGSPSVRCPMLSNTNHTVGSMKMKEGDTIDEFVGKLSEISSNSAALGETIDEPKLVKKFLNSLPPRRFIHIIAALEQVLDLNKTSFEDIVGKLKAYEEKIGKEEEEHHDDPSKLMFANTGTPQQYQGAHGGNRGRGRGGRSNWRGRGRGRNGGYQDGNFRELSDEEYLAGITCFRCDQQGHYASDCPDRLLKLQEAEERKKEDESQEADMLMMHEVVFLNEKKVKSKVFEAELDMSNVWYLDNGASNHMSGNHSFFLDLDETITGKVRFGDDSRIDIKGKGSIRFVVKDGQRKMLNEVYYIPDLKSNIISLGQATEAGREVRMKEDLLKLFDRYGHLIVETIRSKNRLYKVFLDVDDTIKCLHLKGISESSKWHARLGHVNLETMKMINSEFFSVSVILKAKLDRGCSSLGEVDSILKAFIIVSNCTDEVDDEAAIGVTTSGTVEKGFSIRQESGSGKIIWVGETEEVSRVGDRITEADDRFIALK</sequence>
<keyword evidence="1" id="KW-0863">Zinc-finger</keyword>
<dbReference type="GO" id="GO:0003676">
    <property type="term" value="F:nucleic acid binding"/>
    <property type="evidence" value="ECO:0007669"/>
    <property type="project" value="InterPro"/>
</dbReference>
<evidence type="ECO:0000256" key="2">
    <source>
        <dbReference type="SAM" id="MobiDB-lite"/>
    </source>
</evidence>
<reference evidence="4" key="1">
    <citation type="submission" date="2020-01" db="EMBL/GenBank/DDBJ databases">
        <authorList>
            <person name="Mishra B."/>
        </authorList>
    </citation>
    <scope>NUCLEOTIDE SEQUENCE [LARGE SCALE GENOMIC DNA]</scope>
</reference>
<keyword evidence="1" id="KW-0862">Zinc</keyword>
<feature type="compositionally biased region" description="Basic and acidic residues" evidence="2">
    <location>
        <begin position="125"/>
        <end position="135"/>
    </location>
</feature>
<accession>A0A6D2IUX6</accession>
<gene>
    <name evidence="4" type="ORF">MERR_LOCUS15990</name>
</gene>
<dbReference type="SMART" id="SM00343">
    <property type="entry name" value="ZnF_C2HC"/>
    <property type="match status" value="1"/>
</dbReference>
<dbReference type="InterPro" id="IPR036875">
    <property type="entry name" value="Znf_CCHC_sf"/>
</dbReference>
<dbReference type="PANTHER" id="PTHR47481">
    <property type="match status" value="1"/>
</dbReference>
<organism evidence="4 5">
    <name type="scientific">Microthlaspi erraticum</name>
    <dbReference type="NCBI Taxonomy" id="1685480"/>
    <lineage>
        <taxon>Eukaryota</taxon>
        <taxon>Viridiplantae</taxon>
        <taxon>Streptophyta</taxon>
        <taxon>Embryophyta</taxon>
        <taxon>Tracheophyta</taxon>
        <taxon>Spermatophyta</taxon>
        <taxon>Magnoliopsida</taxon>
        <taxon>eudicotyledons</taxon>
        <taxon>Gunneridae</taxon>
        <taxon>Pentapetalae</taxon>
        <taxon>rosids</taxon>
        <taxon>malvids</taxon>
        <taxon>Brassicales</taxon>
        <taxon>Brassicaceae</taxon>
        <taxon>Coluteocarpeae</taxon>
        <taxon>Microthlaspi</taxon>
    </lineage>
</organism>
<protein>
    <recommendedName>
        <fullName evidence="3">CCHC-type domain-containing protein</fullName>
    </recommendedName>
</protein>
<keyword evidence="5" id="KW-1185">Reference proteome</keyword>
<dbReference type="Gene3D" id="4.10.60.10">
    <property type="entry name" value="Zinc finger, CCHC-type"/>
    <property type="match status" value="1"/>
</dbReference>
<dbReference type="AlphaFoldDB" id="A0A6D2IUX6"/>
<dbReference type="Proteomes" id="UP000467841">
    <property type="component" value="Unassembled WGS sequence"/>
</dbReference>